<feature type="region of interest" description="Disordered" evidence="1">
    <location>
        <begin position="171"/>
        <end position="202"/>
    </location>
</feature>
<evidence type="ECO:0000313" key="2">
    <source>
        <dbReference type="EMBL" id="KAF4981349.1"/>
    </source>
</evidence>
<protein>
    <recommendedName>
        <fullName evidence="4">N-acetyltransferase domain-containing protein</fullName>
    </recommendedName>
</protein>
<feature type="compositionally biased region" description="Polar residues" evidence="1">
    <location>
        <begin position="16"/>
        <end position="29"/>
    </location>
</feature>
<comment type="caution">
    <text evidence="2">The sequence shown here is derived from an EMBL/GenBank/DDBJ whole genome shotgun (WGS) entry which is preliminary data.</text>
</comment>
<dbReference type="OrthoDB" id="2129362at2759"/>
<feature type="compositionally biased region" description="Low complexity" evidence="1">
    <location>
        <begin position="64"/>
        <end position="74"/>
    </location>
</feature>
<dbReference type="CDD" id="cd04301">
    <property type="entry name" value="NAT_SF"/>
    <property type="match status" value="1"/>
</dbReference>
<reference evidence="2" key="2">
    <citation type="submission" date="2020-05" db="EMBL/GenBank/DDBJ databases">
        <authorList>
            <person name="Kim H.-S."/>
            <person name="Proctor R.H."/>
            <person name="Brown D.W."/>
        </authorList>
    </citation>
    <scope>NUCLEOTIDE SEQUENCE</scope>
    <source>
        <strain evidence="2">NRRL 22465</strain>
    </source>
</reference>
<reference evidence="2" key="1">
    <citation type="journal article" date="2020" name="BMC Genomics">
        <title>Correction to: Identification and distribution of gene clusters required for synthesis of sphingolipid metabolism inhibitors in diverse species of the filamentous fungus Fusarium.</title>
        <authorList>
            <person name="Kim H.S."/>
            <person name="Lohmar J.M."/>
            <person name="Busman M."/>
            <person name="Brown D.W."/>
            <person name="Naumann T.A."/>
            <person name="Divon H.H."/>
            <person name="Lysoe E."/>
            <person name="Uhlig S."/>
            <person name="Proctor R.H."/>
        </authorList>
    </citation>
    <scope>NUCLEOTIDE SEQUENCE</scope>
    <source>
        <strain evidence="2">NRRL 22465</strain>
    </source>
</reference>
<feature type="region of interest" description="Disordered" evidence="1">
    <location>
        <begin position="1"/>
        <end position="123"/>
    </location>
</feature>
<feature type="compositionally biased region" description="Basic and acidic residues" evidence="1">
    <location>
        <begin position="48"/>
        <end position="61"/>
    </location>
</feature>
<sequence length="552" mass="60957">MSQPPGSESGRLPKQSRATASNVSRSLQQFRAHHGSSASNKAPAPHFLPKDALRAKLEAKSPHVPVTPTQPTPTGAMGNDPEADQDTSKSVSQCSESSSGTTNSPREQSFDGIADPSRPKRDIHSAPLDVITQALCHLDVTRHHDDASTEAYNGSEAGDPGFEDQSLRASEAMELEETSDPRAYGKVKSAAKPSSVPTKGQWQDKNTEYPVVRYICEGRDLYTDRCDIDTATGELLKPLKYIKLQTGPDSHMRDPSWHYWGTTSEMNLAKEMAIRENLRARVLEIARQGELAAVPEEEPWPNASCTLRPAVPEDFQGIVDIINLESQQQAGSQVLLPLPIGPAAIGPIHSACLANHQPFIVAVPSQNEFLDRSKWPKGAEEEYQAFLKFKKSQSLSKPGTVLGFAFVTDSRQGFLGGPCLGSRFTGQIRLVVHPSHRRKLIGSALLDRILLSVTIYHRSLVDYKWECPDPGLTYQDLSAMNRRQYAKVYIETFFADKNNANAQWMARLLEKFAFERVACFKEAAKRGSVRGTWLDLVVWELEARPVSEIGEG</sequence>
<dbReference type="Gene3D" id="3.40.630.30">
    <property type="match status" value="1"/>
</dbReference>
<dbReference type="EMBL" id="JABEYC010000173">
    <property type="protein sequence ID" value="KAF4981349.1"/>
    <property type="molecule type" value="Genomic_DNA"/>
</dbReference>
<dbReference type="InterPro" id="IPR016181">
    <property type="entry name" value="Acyl_CoA_acyltransferase"/>
</dbReference>
<keyword evidence="3" id="KW-1185">Reference proteome</keyword>
<evidence type="ECO:0008006" key="4">
    <source>
        <dbReference type="Google" id="ProtNLM"/>
    </source>
</evidence>
<name>A0A8H4UPX1_9HYPO</name>
<evidence type="ECO:0000313" key="3">
    <source>
        <dbReference type="Proteomes" id="UP000635477"/>
    </source>
</evidence>
<gene>
    <name evidence="2" type="ORF">FZEAL_2834</name>
</gene>
<feature type="compositionally biased region" description="Low complexity" evidence="1">
    <location>
        <begin position="88"/>
        <end position="104"/>
    </location>
</feature>
<proteinExistence type="predicted"/>
<organism evidence="2 3">
    <name type="scientific">Fusarium zealandicum</name>
    <dbReference type="NCBI Taxonomy" id="1053134"/>
    <lineage>
        <taxon>Eukaryota</taxon>
        <taxon>Fungi</taxon>
        <taxon>Dikarya</taxon>
        <taxon>Ascomycota</taxon>
        <taxon>Pezizomycotina</taxon>
        <taxon>Sordariomycetes</taxon>
        <taxon>Hypocreomycetidae</taxon>
        <taxon>Hypocreales</taxon>
        <taxon>Nectriaceae</taxon>
        <taxon>Fusarium</taxon>
        <taxon>Fusarium staphyleae species complex</taxon>
    </lineage>
</organism>
<dbReference type="AlphaFoldDB" id="A0A8H4UPX1"/>
<dbReference type="Proteomes" id="UP000635477">
    <property type="component" value="Unassembled WGS sequence"/>
</dbReference>
<accession>A0A8H4UPX1</accession>
<dbReference type="SUPFAM" id="SSF55729">
    <property type="entry name" value="Acyl-CoA N-acyltransferases (Nat)"/>
    <property type="match status" value="1"/>
</dbReference>
<evidence type="ECO:0000256" key="1">
    <source>
        <dbReference type="SAM" id="MobiDB-lite"/>
    </source>
</evidence>